<dbReference type="PANTHER" id="PTHR34473">
    <property type="entry name" value="UPF0699 TRANSMEMBRANE PROTEIN YDBS"/>
    <property type="match status" value="1"/>
</dbReference>
<feature type="domain" description="YdbS-like PH" evidence="2">
    <location>
        <begin position="272"/>
        <end position="318"/>
    </location>
</feature>
<dbReference type="InterPro" id="IPR005182">
    <property type="entry name" value="YdbS-like_PH"/>
</dbReference>
<keyword evidence="1" id="KW-0472">Membrane</keyword>
<feature type="domain" description="YdbS-like PH" evidence="2">
    <location>
        <begin position="381"/>
        <end position="448"/>
    </location>
</feature>
<evidence type="ECO:0000256" key="1">
    <source>
        <dbReference type="SAM" id="Phobius"/>
    </source>
</evidence>
<feature type="transmembrane region" description="Helical" evidence="1">
    <location>
        <begin position="68"/>
        <end position="90"/>
    </location>
</feature>
<proteinExistence type="predicted"/>
<dbReference type="RefSeq" id="WP_121900384.1">
    <property type="nucleotide sequence ID" value="NZ_REFW01000001.1"/>
</dbReference>
<organism evidence="3 4">
    <name type="scientific">Tessaracoccus antarcticus</name>
    <dbReference type="NCBI Taxonomy" id="2479848"/>
    <lineage>
        <taxon>Bacteria</taxon>
        <taxon>Bacillati</taxon>
        <taxon>Actinomycetota</taxon>
        <taxon>Actinomycetes</taxon>
        <taxon>Propionibacteriales</taxon>
        <taxon>Propionibacteriaceae</taxon>
        <taxon>Tessaracoccus</taxon>
    </lineage>
</organism>
<protein>
    <recommendedName>
        <fullName evidence="2">YdbS-like PH domain-containing protein</fullName>
    </recommendedName>
</protein>
<dbReference type="PANTHER" id="PTHR34473:SF2">
    <property type="entry name" value="UPF0699 TRANSMEMBRANE PROTEIN YDBT"/>
    <property type="match status" value="1"/>
</dbReference>
<name>A0A3M0GWU8_9ACTN</name>
<accession>A0A3M0GWU8</accession>
<keyword evidence="1" id="KW-1133">Transmembrane helix</keyword>
<dbReference type="AlphaFoldDB" id="A0A3M0GWU8"/>
<dbReference type="Proteomes" id="UP000275256">
    <property type="component" value="Unassembled WGS sequence"/>
</dbReference>
<dbReference type="OrthoDB" id="3190163at2"/>
<dbReference type="Pfam" id="PF03703">
    <property type="entry name" value="bPH_2"/>
    <property type="match status" value="3"/>
</dbReference>
<feature type="transmembrane region" description="Helical" evidence="1">
    <location>
        <begin position="213"/>
        <end position="234"/>
    </location>
</feature>
<evidence type="ECO:0000313" key="3">
    <source>
        <dbReference type="EMBL" id="RMB61836.1"/>
    </source>
</evidence>
<keyword evidence="1" id="KW-0812">Transmembrane</keyword>
<sequence length="484" mass="52997">MRATPEATAYTQAVATVPEPVVLLRKEIEHPHPLTGIARSWIAVFGLILVFGRDIAERGFESIKEMGPFMWIILGLVLAVVLFNLVWGIIEWRTTTFIADDEEFRIERDFLSRDSSRISYAKIQSVDIERSLPARLLGLSSVTIDVGGAGGKKLEFLAKQRAEVLRDQLLARMRGLTTAATTDDDGTAVVTAPPAVPPHTVVRVSPVTLVKGVLISSFLPWLLGALAFLVGMLWLGEGFTIAGLGAVVFGVGGYLWAQIVSNWNFHLDKVPDGLHMTRGLFTTQSQSLRADRIQAVSIHQDYLQRLTGLYRVRVTVLGLHGGEGGAQTSGTVLPYGTRDDVTRVLGAFWPGINLDAIPLHGQPSRARWLTPLGFKRHLWGADDQTVVAHHGWLDHTITLVPHRRMQSLGISQGPWQRKLNLATVALHTTDGPVSLSLYHLDASDARGFFDAQRERACAARNDTAEPGYLAALPAPAADEFISRP</sequence>
<comment type="caution">
    <text evidence="3">The sequence shown here is derived from an EMBL/GenBank/DDBJ whole genome shotgun (WGS) entry which is preliminary data.</text>
</comment>
<feature type="transmembrane region" description="Helical" evidence="1">
    <location>
        <begin position="37"/>
        <end position="56"/>
    </location>
</feature>
<feature type="domain" description="YdbS-like PH" evidence="2">
    <location>
        <begin position="92"/>
        <end position="169"/>
    </location>
</feature>
<gene>
    <name evidence="3" type="ORF">EAX62_04300</name>
</gene>
<evidence type="ECO:0000259" key="2">
    <source>
        <dbReference type="Pfam" id="PF03703"/>
    </source>
</evidence>
<dbReference type="EMBL" id="REFW01000001">
    <property type="protein sequence ID" value="RMB61836.1"/>
    <property type="molecule type" value="Genomic_DNA"/>
</dbReference>
<dbReference type="InterPro" id="IPR014529">
    <property type="entry name" value="UCP026631"/>
</dbReference>
<evidence type="ECO:0000313" key="4">
    <source>
        <dbReference type="Proteomes" id="UP000275256"/>
    </source>
</evidence>
<dbReference type="PIRSF" id="PIRSF026631">
    <property type="entry name" value="UCP026631"/>
    <property type="match status" value="1"/>
</dbReference>
<keyword evidence="4" id="KW-1185">Reference proteome</keyword>
<feature type="transmembrane region" description="Helical" evidence="1">
    <location>
        <begin position="239"/>
        <end position="257"/>
    </location>
</feature>
<reference evidence="3 4" key="1">
    <citation type="submission" date="2018-10" db="EMBL/GenBank/DDBJ databases">
        <title>Tessaracoccus antarcticuss sp. nov., isolated from sediment.</title>
        <authorList>
            <person name="Zhou L.Y."/>
            <person name="Du Z.J."/>
        </authorList>
    </citation>
    <scope>NUCLEOTIDE SEQUENCE [LARGE SCALE GENOMIC DNA]</scope>
    <source>
        <strain evidence="3 4">JDX10</strain>
    </source>
</reference>